<evidence type="ECO:0000256" key="3">
    <source>
        <dbReference type="ARBA" id="ARBA00022833"/>
    </source>
</evidence>
<sequence>MKRFFTNVSKQVLIKNQTNNNNNFKIIKKFSNLYKQQQQQQQQPISYTLFNDNINKFKNYNQRFYCEKQPNISESVSNAEIDHHGEDTNNEFKPVVVDGVRIEPKYYIEFTCTYVDPKLKTECGFVSKKTFSKHSYHKGVVLIKCDGCKKIHTIADNLGWTGYENAKNIEEIMAEKGETVRRYLLKQEEIEDEKKSDEPVLIGSGNSNKEEPKK</sequence>
<gene>
    <name evidence="7" type="ORF">RB653_003773</name>
</gene>
<dbReference type="EMBL" id="JAVFKY010000001">
    <property type="protein sequence ID" value="KAK5582190.1"/>
    <property type="molecule type" value="Genomic_DNA"/>
</dbReference>
<dbReference type="AlphaFoldDB" id="A0AAN7U544"/>
<evidence type="ECO:0000256" key="1">
    <source>
        <dbReference type="ARBA" id="ARBA00022723"/>
    </source>
</evidence>
<dbReference type="InterPro" id="IPR024158">
    <property type="entry name" value="Mt_import_TIM15"/>
</dbReference>
<feature type="domain" description="DNL-type" evidence="6">
    <location>
        <begin position="101"/>
        <end position="205"/>
    </location>
</feature>
<keyword evidence="8" id="KW-1185">Reference proteome</keyword>
<name>A0AAN7U544_9MYCE</name>
<evidence type="ECO:0000313" key="7">
    <source>
        <dbReference type="EMBL" id="KAK5582190.1"/>
    </source>
</evidence>
<keyword evidence="1" id="KW-0479">Metal-binding</keyword>
<comment type="caution">
    <text evidence="7">The sequence shown here is derived from an EMBL/GenBank/DDBJ whole genome shotgun (WGS) entry which is preliminary data.</text>
</comment>
<proteinExistence type="predicted"/>
<dbReference type="GO" id="GO:0005739">
    <property type="term" value="C:mitochondrion"/>
    <property type="evidence" value="ECO:0007669"/>
    <property type="project" value="TreeGrafter"/>
</dbReference>
<dbReference type="PANTHER" id="PTHR20922">
    <property type="entry name" value="DNL-TYPE ZINC FINGER PROTEIN"/>
    <property type="match status" value="1"/>
</dbReference>
<dbReference type="InterPro" id="IPR007853">
    <property type="entry name" value="Znf_DNL-typ"/>
</dbReference>
<dbReference type="GO" id="GO:0030150">
    <property type="term" value="P:protein import into mitochondrial matrix"/>
    <property type="evidence" value="ECO:0007669"/>
    <property type="project" value="TreeGrafter"/>
</dbReference>
<dbReference type="Proteomes" id="UP001344447">
    <property type="component" value="Unassembled WGS sequence"/>
</dbReference>
<accession>A0AAN7U544</accession>
<evidence type="ECO:0000313" key="8">
    <source>
        <dbReference type="Proteomes" id="UP001344447"/>
    </source>
</evidence>
<keyword evidence="2 4" id="KW-0863">Zinc-finger</keyword>
<reference evidence="7 8" key="1">
    <citation type="submission" date="2023-11" db="EMBL/GenBank/DDBJ databases">
        <title>Dfirmibasis_genome.</title>
        <authorList>
            <person name="Edelbroek B."/>
            <person name="Kjellin J."/>
            <person name="Jerlstrom-Hultqvist J."/>
            <person name="Soderbom F."/>
        </authorList>
    </citation>
    <scope>NUCLEOTIDE SEQUENCE [LARGE SCALE GENOMIC DNA]</scope>
    <source>
        <strain evidence="7 8">TNS-C-14</strain>
    </source>
</reference>
<protein>
    <recommendedName>
        <fullName evidence="6">DNL-type domain-containing protein</fullName>
    </recommendedName>
</protein>
<dbReference type="GO" id="GO:0050821">
    <property type="term" value="P:protein stabilization"/>
    <property type="evidence" value="ECO:0007669"/>
    <property type="project" value="TreeGrafter"/>
</dbReference>
<evidence type="ECO:0000259" key="6">
    <source>
        <dbReference type="PROSITE" id="PS51501"/>
    </source>
</evidence>
<dbReference type="PANTHER" id="PTHR20922:SF13">
    <property type="entry name" value="DNL-TYPE ZINC FINGER PROTEIN"/>
    <property type="match status" value="1"/>
</dbReference>
<dbReference type="GO" id="GO:0008270">
    <property type="term" value="F:zinc ion binding"/>
    <property type="evidence" value="ECO:0007669"/>
    <property type="project" value="UniProtKB-KW"/>
</dbReference>
<dbReference type="GO" id="GO:0051087">
    <property type="term" value="F:protein-folding chaperone binding"/>
    <property type="evidence" value="ECO:0007669"/>
    <property type="project" value="TreeGrafter"/>
</dbReference>
<evidence type="ECO:0000256" key="2">
    <source>
        <dbReference type="ARBA" id="ARBA00022771"/>
    </source>
</evidence>
<dbReference type="Pfam" id="PF05180">
    <property type="entry name" value="zf-DNL"/>
    <property type="match status" value="1"/>
</dbReference>
<organism evidence="7 8">
    <name type="scientific">Dictyostelium firmibasis</name>
    <dbReference type="NCBI Taxonomy" id="79012"/>
    <lineage>
        <taxon>Eukaryota</taxon>
        <taxon>Amoebozoa</taxon>
        <taxon>Evosea</taxon>
        <taxon>Eumycetozoa</taxon>
        <taxon>Dictyostelia</taxon>
        <taxon>Dictyosteliales</taxon>
        <taxon>Dictyosteliaceae</taxon>
        <taxon>Dictyostelium</taxon>
    </lineage>
</organism>
<feature type="region of interest" description="Disordered" evidence="5">
    <location>
        <begin position="191"/>
        <end position="214"/>
    </location>
</feature>
<dbReference type="PROSITE" id="PS51501">
    <property type="entry name" value="ZF_DNL"/>
    <property type="match status" value="1"/>
</dbReference>
<keyword evidence="3" id="KW-0862">Zinc</keyword>
<dbReference type="GO" id="GO:0006457">
    <property type="term" value="P:protein folding"/>
    <property type="evidence" value="ECO:0007669"/>
    <property type="project" value="TreeGrafter"/>
</dbReference>
<evidence type="ECO:0000256" key="5">
    <source>
        <dbReference type="SAM" id="MobiDB-lite"/>
    </source>
</evidence>
<evidence type="ECO:0000256" key="4">
    <source>
        <dbReference type="PROSITE-ProRule" id="PRU00834"/>
    </source>
</evidence>